<evidence type="ECO:0000313" key="2">
    <source>
        <dbReference type="Proteomes" id="UP000294508"/>
    </source>
</evidence>
<dbReference type="EMBL" id="SLWN01000006">
    <property type="protein sequence ID" value="TCO28480.1"/>
    <property type="molecule type" value="Genomic_DNA"/>
</dbReference>
<dbReference type="Proteomes" id="UP000294508">
    <property type="component" value="Unassembled WGS sequence"/>
</dbReference>
<keyword evidence="2" id="KW-1185">Reference proteome</keyword>
<reference evidence="1 2" key="1">
    <citation type="journal article" date="2015" name="Stand. Genomic Sci.">
        <title>Genomic Encyclopedia of Bacterial and Archaeal Type Strains, Phase III: the genomes of soil and plant-associated and newly described type strains.</title>
        <authorList>
            <person name="Whitman W.B."/>
            <person name="Woyke T."/>
            <person name="Klenk H.P."/>
            <person name="Zhou Y."/>
            <person name="Lilburn T.G."/>
            <person name="Beck B.J."/>
            <person name="De Vos P."/>
            <person name="Vandamme P."/>
            <person name="Eisen J.A."/>
            <person name="Garrity G."/>
            <person name="Hugenholtz P."/>
            <person name="Kyrpides N.C."/>
        </authorList>
    </citation>
    <scope>NUCLEOTIDE SEQUENCE [LARGE SCALE GENOMIC DNA]</scope>
    <source>
        <strain evidence="1 2">VKM Ac-2572</strain>
    </source>
</reference>
<protein>
    <recommendedName>
        <fullName evidence="3">SpoOM protein</fullName>
    </recommendedName>
</protein>
<name>A0A4V2RZV6_9ACTN</name>
<dbReference type="RefSeq" id="WP_132210658.1">
    <property type="nucleotide sequence ID" value="NZ_SLWN01000006.1"/>
</dbReference>
<accession>A0A4V2RZV6</accession>
<evidence type="ECO:0000313" key="1">
    <source>
        <dbReference type="EMBL" id="TCO28480.1"/>
    </source>
</evidence>
<organism evidence="1 2">
    <name type="scientific">Kribbella steppae</name>
    <dbReference type="NCBI Taxonomy" id="2512223"/>
    <lineage>
        <taxon>Bacteria</taxon>
        <taxon>Bacillati</taxon>
        <taxon>Actinomycetota</taxon>
        <taxon>Actinomycetes</taxon>
        <taxon>Propionibacteriales</taxon>
        <taxon>Kribbellaceae</taxon>
        <taxon>Kribbella</taxon>
    </lineage>
</organism>
<proteinExistence type="predicted"/>
<gene>
    <name evidence="1" type="ORF">EV652_106466</name>
</gene>
<comment type="caution">
    <text evidence="1">The sequence shown here is derived from an EMBL/GenBank/DDBJ whole genome shotgun (WGS) entry which is preliminary data.</text>
</comment>
<evidence type="ECO:0008006" key="3">
    <source>
        <dbReference type="Google" id="ProtNLM"/>
    </source>
</evidence>
<dbReference type="AlphaFoldDB" id="A0A4V2RZV6"/>
<sequence length="278" mass="30453">MVPFGRKTPVQLTVEPSTVAAGEEIICRVDVGKIDAKVQGGRIELGYLNSYCRVSRDSAGEDSEGWTTEWVPVQTVPLFAGTPEPGQRVFSLCLPQEAPPSVDAAVAWEVRAIVDRRRGFDAWDEAPLVVQGAPGMLAHRTQTPTEYATEIPMTVELTTRELRPGGNLAGTVTANPTVEQHTRGLRVQLVSERHEQDGIVERDVEAVVTLSGEAELRPGVSISSPFQIAVPADPAPCWDAKYNSQHWYLEVVADLPMMRDEVTRIELLVAHGRKEPRG</sequence>